<organism evidence="3 4">
    <name type="scientific">Brachyspira aalborgi</name>
    <dbReference type="NCBI Taxonomy" id="29522"/>
    <lineage>
        <taxon>Bacteria</taxon>
        <taxon>Pseudomonadati</taxon>
        <taxon>Spirochaetota</taxon>
        <taxon>Spirochaetia</taxon>
        <taxon>Brachyspirales</taxon>
        <taxon>Brachyspiraceae</taxon>
        <taxon>Brachyspira</taxon>
    </lineage>
</organism>
<sequence>MILVTGGAGFIGSHIVDELINNSYNVIVADNLSTGRIENINNSAIFYNIDIKDKTRLETLFINNKIKYIIHLAAQASVGYSMKYPICDANENIISSLNLIELAKKYNIKKLIVSSTAAVYGEPQYLPIDENHNANPSSYYGLSKLTMEKYIKLSNIDYIIFRFSNVYGPRQIPEGEAGVVSIFMDYFINNNEINIFGDGNQTRDFIYVKDIAKILFLCIKNDNMTKEIINISSNVSISINELYEKLKHITKKDLKVNYLEERRGDIKHSLLNNSKLLNYIDIKLTNINAGLEKTIEEIKCR</sequence>
<reference evidence="3 4" key="1">
    <citation type="journal article" date="1992" name="Lakartidningen">
        <title>[Penicillin V and not amoxicillin is the first choice preparation in acute otitis].</title>
        <authorList>
            <person name="Kamme C."/>
            <person name="Lundgren K."/>
            <person name="Prellner K."/>
        </authorList>
    </citation>
    <scope>NUCLEOTIDE SEQUENCE [LARGE SCALE GENOMIC DNA]</scope>
    <source>
        <strain evidence="3 4">PC5538III-lc</strain>
    </source>
</reference>
<dbReference type="RefSeq" id="WP_147737283.1">
    <property type="nucleotide sequence ID" value="NZ_SAXX01000023.1"/>
</dbReference>
<dbReference type="InterPro" id="IPR001509">
    <property type="entry name" value="Epimerase_deHydtase"/>
</dbReference>
<comment type="similarity">
    <text evidence="1">Belongs to the NAD(P)-dependent epimerase/dehydratase family.</text>
</comment>
<feature type="domain" description="NAD-dependent epimerase/dehydratase" evidence="2">
    <location>
        <begin position="2"/>
        <end position="231"/>
    </location>
</feature>
<proteinExistence type="inferred from homology"/>
<evidence type="ECO:0000256" key="1">
    <source>
        <dbReference type="ARBA" id="ARBA00007637"/>
    </source>
</evidence>
<evidence type="ECO:0000313" key="3">
    <source>
        <dbReference type="EMBL" id="TXJ30420.1"/>
    </source>
</evidence>
<evidence type="ECO:0000313" key="4">
    <source>
        <dbReference type="Proteomes" id="UP000324707"/>
    </source>
</evidence>
<comment type="caution">
    <text evidence="3">The sequence shown here is derived from an EMBL/GenBank/DDBJ whole genome shotgun (WGS) entry which is preliminary data.</text>
</comment>
<dbReference type="InterPro" id="IPR036291">
    <property type="entry name" value="NAD(P)-bd_dom_sf"/>
</dbReference>
<dbReference type="Gene3D" id="3.40.50.720">
    <property type="entry name" value="NAD(P)-binding Rossmann-like Domain"/>
    <property type="match status" value="1"/>
</dbReference>
<name>A0A5C8DY16_9SPIR</name>
<dbReference type="PANTHER" id="PTHR43000">
    <property type="entry name" value="DTDP-D-GLUCOSE 4,6-DEHYDRATASE-RELATED"/>
    <property type="match status" value="1"/>
</dbReference>
<gene>
    <name evidence="3" type="ORF">EPJ69_10150</name>
</gene>
<protein>
    <submittedName>
        <fullName evidence="3">NAD-dependent epimerase/dehydratase family protein</fullName>
    </submittedName>
</protein>
<dbReference type="EMBL" id="SAXX01000023">
    <property type="protein sequence ID" value="TXJ30420.1"/>
    <property type="molecule type" value="Genomic_DNA"/>
</dbReference>
<dbReference type="Gene3D" id="3.90.25.10">
    <property type="entry name" value="UDP-galactose 4-epimerase, domain 1"/>
    <property type="match status" value="1"/>
</dbReference>
<evidence type="ECO:0000259" key="2">
    <source>
        <dbReference type="Pfam" id="PF01370"/>
    </source>
</evidence>
<dbReference type="Proteomes" id="UP000324707">
    <property type="component" value="Unassembled WGS sequence"/>
</dbReference>
<dbReference type="SUPFAM" id="SSF51735">
    <property type="entry name" value="NAD(P)-binding Rossmann-fold domains"/>
    <property type="match status" value="1"/>
</dbReference>
<dbReference type="Pfam" id="PF01370">
    <property type="entry name" value="Epimerase"/>
    <property type="match status" value="1"/>
</dbReference>
<accession>A0A5C8DY16</accession>
<dbReference type="AlphaFoldDB" id="A0A5C8DY16"/>